<organism evidence="2 3">
    <name type="scientific">Demequina litorisediminis</name>
    <dbReference type="NCBI Taxonomy" id="1849022"/>
    <lineage>
        <taxon>Bacteria</taxon>
        <taxon>Bacillati</taxon>
        <taxon>Actinomycetota</taxon>
        <taxon>Actinomycetes</taxon>
        <taxon>Micrococcales</taxon>
        <taxon>Demequinaceae</taxon>
        <taxon>Demequina</taxon>
    </lineage>
</organism>
<dbReference type="CDD" id="cd05243">
    <property type="entry name" value="SDR_a5"/>
    <property type="match status" value="1"/>
</dbReference>
<dbReference type="RefSeq" id="WP_284328190.1">
    <property type="nucleotide sequence ID" value="NZ_BSUN01000001.1"/>
</dbReference>
<dbReference type="EMBL" id="BSUN01000001">
    <property type="protein sequence ID" value="GMA35780.1"/>
    <property type="molecule type" value="Genomic_DNA"/>
</dbReference>
<dbReference type="InterPro" id="IPR036291">
    <property type="entry name" value="NAD(P)-bd_dom_sf"/>
</dbReference>
<evidence type="ECO:0000259" key="1">
    <source>
        <dbReference type="Pfam" id="PF13460"/>
    </source>
</evidence>
<reference evidence="3" key="1">
    <citation type="journal article" date="2019" name="Int. J. Syst. Evol. Microbiol.">
        <title>The Global Catalogue of Microorganisms (GCM) 10K type strain sequencing project: providing services to taxonomists for standard genome sequencing and annotation.</title>
        <authorList>
            <consortium name="The Broad Institute Genomics Platform"/>
            <consortium name="The Broad Institute Genome Sequencing Center for Infectious Disease"/>
            <person name="Wu L."/>
            <person name="Ma J."/>
        </authorList>
    </citation>
    <scope>NUCLEOTIDE SEQUENCE [LARGE SCALE GENOMIC DNA]</scope>
    <source>
        <strain evidence="3">NBRC 112299</strain>
    </source>
</reference>
<dbReference type="Proteomes" id="UP001157125">
    <property type="component" value="Unassembled WGS sequence"/>
</dbReference>
<comment type="caution">
    <text evidence="2">The sequence shown here is derived from an EMBL/GenBank/DDBJ whole genome shotgun (WGS) entry which is preliminary data.</text>
</comment>
<dbReference type="PANTHER" id="PTHR15020">
    <property type="entry name" value="FLAVIN REDUCTASE-RELATED"/>
    <property type="match status" value="1"/>
</dbReference>
<evidence type="ECO:0000313" key="3">
    <source>
        <dbReference type="Proteomes" id="UP001157125"/>
    </source>
</evidence>
<protein>
    <submittedName>
        <fullName evidence="2">NAD-dependent dehydratase</fullName>
    </submittedName>
</protein>
<dbReference type="SUPFAM" id="SSF51735">
    <property type="entry name" value="NAD(P)-binding Rossmann-fold domains"/>
    <property type="match status" value="1"/>
</dbReference>
<name>A0ABQ6IDH8_9MICO</name>
<accession>A0ABQ6IDH8</accession>
<proteinExistence type="predicted"/>
<keyword evidence="3" id="KW-1185">Reference proteome</keyword>
<sequence>MTTPQRIAIVGGHGKVARLLVPILVGRGREVVPLARSEDHLIALARMGASPRRLDIESASVDVFAEAFEGCDAVVFAAGGGPDGNIERKRTVDLEGSTKSIAAAKAAGITRFVQVSAIGVDQPLPAETEPVWKAYVEAKRDADAALRGSGLDWTIVRPGGLTDEPPTGLVRLAEEVERAQVTRADVAHVLADCLDSQASIGHQWELVGGDVPIAQALSAATESLSPPSHRPLPAVDFVSSDALDESNGSI</sequence>
<dbReference type="InterPro" id="IPR016040">
    <property type="entry name" value="NAD(P)-bd_dom"/>
</dbReference>
<dbReference type="Pfam" id="PF13460">
    <property type="entry name" value="NAD_binding_10"/>
    <property type="match status" value="1"/>
</dbReference>
<dbReference type="PANTHER" id="PTHR15020:SF50">
    <property type="entry name" value="UPF0659 PROTEIN YMR090W"/>
    <property type="match status" value="1"/>
</dbReference>
<dbReference type="Gene3D" id="3.40.50.720">
    <property type="entry name" value="NAD(P)-binding Rossmann-like Domain"/>
    <property type="match status" value="1"/>
</dbReference>
<feature type="domain" description="NAD(P)-binding" evidence="1">
    <location>
        <begin position="11"/>
        <end position="196"/>
    </location>
</feature>
<gene>
    <name evidence="2" type="ORF">GCM10025876_19840</name>
</gene>
<evidence type="ECO:0000313" key="2">
    <source>
        <dbReference type="EMBL" id="GMA35780.1"/>
    </source>
</evidence>